<proteinExistence type="predicted"/>
<dbReference type="EMBL" id="BSUJ01000001">
    <property type="protein sequence ID" value="GMA20649.1"/>
    <property type="molecule type" value="Genomic_DNA"/>
</dbReference>
<name>A0ABQ6HQ94_9MICO</name>
<protein>
    <recommendedName>
        <fullName evidence="3">Penicillin amidase</fullName>
    </recommendedName>
</protein>
<dbReference type="PANTHER" id="PTHR34218:SF4">
    <property type="entry name" value="ACYL-HOMOSERINE LACTONE ACYLASE QUIP"/>
    <property type="match status" value="1"/>
</dbReference>
<dbReference type="SUPFAM" id="SSF56235">
    <property type="entry name" value="N-terminal nucleophile aminohydrolases (Ntn hydrolases)"/>
    <property type="match status" value="1"/>
</dbReference>
<dbReference type="Proteomes" id="UP001157109">
    <property type="component" value="Unassembled WGS sequence"/>
</dbReference>
<dbReference type="Pfam" id="PF01804">
    <property type="entry name" value="Penicil_amidase"/>
    <property type="match status" value="1"/>
</dbReference>
<evidence type="ECO:0008006" key="3">
    <source>
        <dbReference type="Google" id="ProtNLM"/>
    </source>
</evidence>
<dbReference type="Gene3D" id="3.60.20.10">
    <property type="entry name" value="Glutamine Phosphoribosylpyrophosphate, subunit 1, domain 1"/>
    <property type="match status" value="2"/>
</dbReference>
<evidence type="ECO:0000313" key="1">
    <source>
        <dbReference type="EMBL" id="GMA20649.1"/>
    </source>
</evidence>
<dbReference type="InterPro" id="IPR002692">
    <property type="entry name" value="S45"/>
</dbReference>
<gene>
    <name evidence="1" type="ORF">GCM10025862_26700</name>
</gene>
<comment type="caution">
    <text evidence="1">The sequence shown here is derived from an EMBL/GenBank/DDBJ whole genome shotgun (WGS) entry which is preliminary data.</text>
</comment>
<accession>A0ABQ6HQ94</accession>
<organism evidence="1 2">
    <name type="scientific">Arsenicicoccus piscis</name>
    <dbReference type="NCBI Taxonomy" id="673954"/>
    <lineage>
        <taxon>Bacteria</taxon>
        <taxon>Bacillati</taxon>
        <taxon>Actinomycetota</taxon>
        <taxon>Actinomycetes</taxon>
        <taxon>Micrococcales</taxon>
        <taxon>Intrasporangiaceae</taxon>
        <taxon>Arsenicicoccus</taxon>
    </lineage>
</organism>
<keyword evidence="2" id="KW-1185">Reference proteome</keyword>
<dbReference type="PANTHER" id="PTHR34218">
    <property type="entry name" value="PEPTIDASE S45 PENICILLIN AMIDASE"/>
    <property type="match status" value="1"/>
</dbReference>
<dbReference type="InterPro" id="IPR029055">
    <property type="entry name" value="Ntn_hydrolases_N"/>
</dbReference>
<reference evidence="2" key="1">
    <citation type="journal article" date="2019" name="Int. J. Syst. Evol. Microbiol.">
        <title>The Global Catalogue of Microorganisms (GCM) 10K type strain sequencing project: providing services to taxonomists for standard genome sequencing and annotation.</title>
        <authorList>
            <consortium name="The Broad Institute Genomics Platform"/>
            <consortium name="The Broad Institute Genome Sequencing Center for Infectious Disease"/>
            <person name="Wu L."/>
            <person name="Ma J."/>
        </authorList>
    </citation>
    <scope>NUCLEOTIDE SEQUENCE [LARGE SCALE GENOMIC DNA]</scope>
    <source>
        <strain evidence="2">NBRC 105830</strain>
    </source>
</reference>
<sequence length="418" mass="45000">MPEVSLAWTALRPMRTADGLFALNTAGSFADFRAALKNFSAPSQNVLYADVDGHIGYQAPGDVPIRASATPGTPPGWLPAPGWDSAYDWQGYVPYEQLPWTYDPPEGLIVTANQQVTASSTPFLTTDWTPGWRSSRIRSLLLAQDKVSPDRMREIQLDDLDPLASTLVPMLRRIDLGNDDFTREGQALLEGYDGQATEGRSKAASAAAFYNVVVAHILRLALDDSLPDGAKVTGGGRYASILAGILQHPDSPWWDDRTTPSVERRDDILARAMVAARLDLTASAGKAVTRWDWGTLHAASLQHPLSAGLPGLVRDLFDRGPVPVPGNGVTVNAMGFDQTQGYATTHVPSMRMVVDLGALDSSTWVNLTGVSGHPLSRHYDDQTDAWATGRSFAWPSTPNAVQAATVDTLVLQPDGSGD</sequence>
<evidence type="ECO:0000313" key="2">
    <source>
        <dbReference type="Proteomes" id="UP001157109"/>
    </source>
</evidence>